<feature type="domain" description="AAR2 N-terminal" evidence="5">
    <location>
        <begin position="13"/>
        <end position="144"/>
    </location>
</feature>
<dbReference type="Pfam" id="PF05282">
    <property type="entry name" value="AAR2"/>
    <property type="match status" value="1"/>
</dbReference>
<reference evidence="6 7" key="1">
    <citation type="submission" date="2020-08" db="EMBL/GenBank/DDBJ databases">
        <authorList>
            <person name="Hejnol A."/>
        </authorList>
    </citation>
    <scope>NUCLEOTIDE SEQUENCE [LARGE SCALE GENOMIC DNA]</scope>
</reference>
<comment type="similarity">
    <text evidence="1">Belongs to the AAR2 family.</text>
</comment>
<dbReference type="GO" id="GO:0000244">
    <property type="term" value="P:spliceosomal tri-snRNP complex assembly"/>
    <property type="evidence" value="ECO:0007669"/>
    <property type="project" value="TreeGrafter"/>
</dbReference>
<dbReference type="OrthoDB" id="201752at2759"/>
<evidence type="ECO:0000256" key="3">
    <source>
        <dbReference type="ARBA" id="ARBA00030625"/>
    </source>
</evidence>
<evidence type="ECO:0000313" key="6">
    <source>
        <dbReference type="EMBL" id="CAD5111065.1"/>
    </source>
</evidence>
<organism evidence="6 7">
    <name type="scientific">Dimorphilus gyrociliatus</name>
    <dbReference type="NCBI Taxonomy" id="2664684"/>
    <lineage>
        <taxon>Eukaryota</taxon>
        <taxon>Metazoa</taxon>
        <taxon>Spiralia</taxon>
        <taxon>Lophotrochozoa</taxon>
        <taxon>Annelida</taxon>
        <taxon>Polychaeta</taxon>
        <taxon>Polychaeta incertae sedis</taxon>
        <taxon>Dinophilidae</taxon>
        <taxon>Dimorphilus</taxon>
    </lineage>
</organism>
<sequence>MDQDEAQYLFNKGATIVTTNLPVGSEFGIDCSCTWKTFDGDIAGIKMIPPGVHLLFWNCNDDKMKRQGPRTSILIHTSPGEVLVWKWLDLEERVERVNLTGDEDIESNKQSIDHRLVPYPYDTYRRWISLTSVINEKLLKRLMPDCGYMTSVPNLMPERSNTAERQGRSKNEGLPNMLPFPGTIINWSIIQEKARPPKFCNKEDITKHCLDRSWQLKELFQESSEEEILGELQATYVFLLVGHIYEVLEKWKILINLLCSCREAIGLYPKFYSKLLTILYWQLKDLPEEIRQDAVNGVLSSTIGPLLSEIVEYDDEDLSNKAEKLLNCLKTKYGVNWASEPDDWAPTIVS</sequence>
<dbReference type="InterPro" id="IPR033648">
    <property type="entry name" value="AAR2_C"/>
</dbReference>
<accession>A0A7I8V4L8</accession>
<evidence type="ECO:0000259" key="5">
    <source>
        <dbReference type="Pfam" id="PF20981"/>
    </source>
</evidence>
<dbReference type="InterPro" id="IPR007946">
    <property type="entry name" value="AAR2"/>
</dbReference>
<protein>
    <recommendedName>
        <fullName evidence="2">Protein AAR2 homolog</fullName>
    </recommendedName>
    <alternativeName>
        <fullName evidence="3">AAR2 splicing factor homolog</fullName>
    </alternativeName>
</protein>
<dbReference type="EMBL" id="CAJFCJ010000001">
    <property type="protein sequence ID" value="CAD5111065.1"/>
    <property type="molecule type" value="Genomic_DNA"/>
</dbReference>
<dbReference type="CDD" id="cd13778">
    <property type="entry name" value="Aar2_C"/>
    <property type="match status" value="1"/>
</dbReference>
<dbReference type="InterPro" id="IPR033647">
    <property type="entry name" value="Aar2_N"/>
</dbReference>
<dbReference type="PANTHER" id="PTHR12689:SF4">
    <property type="entry name" value="PROTEIN AAR2 HOMOLOG"/>
    <property type="match status" value="1"/>
</dbReference>
<dbReference type="PANTHER" id="PTHR12689">
    <property type="entry name" value="A1 CISTRON SPLICING FACTOR AAR2-RELATED"/>
    <property type="match status" value="1"/>
</dbReference>
<evidence type="ECO:0000256" key="2">
    <source>
        <dbReference type="ARBA" id="ARBA00016372"/>
    </source>
</evidence>
<evidence type="ECO:0000256" key="1">
    <source>
        <dbReference type="ARBA" id="ARBA00006281"/>
    </source>
</evidence>
<dbReference type="Gene3D" id="1.25.40.550">
    <property type="entry name" value="Aar2, C-terminal domain-like"/>
    <property type="match status" value="1"/>
</dbReference>
<name>A0A7I8V4L8_9ANNE</name>
<evidence type="ECO:0000313" key="7">
    <source>
        <dbReference type="Proteomes" id="UP000549394"/>
    </source>
</evidence>
<evidence type="ECO:0000259" key="4">
    <source>
        <dbReference type="Pfam" id="PF05282"/>
    </source>
</evidence>
<keyword evidence="7" id="KW-1185">Reference proteome</keyword>
<dbReference type="InterPro" id="IPR038516">
    <property type="entry name" value="AAR2_N_sf"/>
</dbReference>
<proteinExistence type="inferred from homology"/>
<feature type="domain" description="AAR2 C-terminal" evidence="4">
    <location>
        <begin position="189"/>
        <end position="335"/>
    </location>
</feature>
<dbReference type="Proteomes" id="UP000549394">
    <property type="component" value="Unassembled WGS sequence"/>
</dbReference>
<dbReference type="Gene3D" id="2.60.34.20">
    <property type="match status" value="1"/>
</dbReference>
<dbReference type="CDD" id="cd13777">
    <property type="entry name" value="Aar2_N"/>
    <property type="match status" value="1"/>
</dbReference>
<gene>
    <name evidence="6" type="ORF">DGYR_LOCUS406</name>
</gene>
<dbReference type="InterPro" id="IPR038514">
    <property type="entry name" value="AAR2_C_sf"/>
</dbReference>
<dbReference type="AlphaFoldDB" id="A0A7I8V4L8"/>
<dbReference type="Pfam" id="PF20981">
    <property type="entry name" value="AAR2_1st"/>
    <property type="match status" value="1"/>
</dbReference>
<comment type="caution">
    <text evidence="6">The sequence shown here is derived from an EMBL/GenBank/DDBJ whole genome shotgun (WGS) entry which is preliminary data.</text>
</comment>